<gene>
    <name evidence="4" type="primary">LOC108621880</name>
</gene>
<name>A0ABM1Q666_DROAR</name>
<organism evidence="3 4">
    <name type="scientific">Drosophila arizonae</name>
    <name type="common">Fruit fly</name>
    <dbReference type="NCBI Taxonomy" id="7263"/>
    <lineage>
        <taxon>Eukaryota</taxon>
        <taxon>Metazoa</taxon>
        <taxon>Ecdysozoa</taxon>
        <taxon>Arthropoda</taxon>
        <taxon>Hexapoda</taxon>
        <taxon>Insecta</taxon>
        <taxon>Pterygota</taxon>
        <taxon>Neoptera</taxon>
        <taxon>Endopterygota</taxon>
        <taxon>Diptera</taxon>
        <taxon>Brachycera</taxon>
        <taxon>Muscomorpha</taxon>
        <taxon>Ephydroidea</taxon>
        <taxon>Drosophilidae</taxon>
        <taxon>Drosophila</taxon>
    </lineage>
</organism>
<dbReference type="Proteomes" id="UP000694904">
    <property type="component" value="Chromosome 2"/>
</dbReference>
<evidence type="ECO:0000313" key="3">
    <source>
        <dbReference type="Proteomes" id="UP000694904"/>
    </source>
</evidence>
<dbReference type="PANTHER" id="PTHR39079:SF1">
    <property type="entry name" value="GH11706P-RELATED"/>
    <property type="match status" value="1"/>
</dbReference>
<accession>A0ABM1Q666</accession>
<reference evidence="3" key="2">
    <citation type="journal article" date="2016" name="G3 (Bethesda)">
        <title>Genome Evolution in Three Species of Cactophilic Drosophila.</title>
        <authorList>
            <person name="Sanchez-Flores A."/>
            <person name="Penazola F."/>
            <person name="Carpinteyro-Ponce J."/>
            <person name="Nazario-Yepiz N."/>
            <person name="Abreu-Goodger C."/>
            <person name="Machado C.A."/>
            <person name="Markow T.A."/>
        </authorList>
    </citation>
    <scope>NUCLEOTIDE SEQUENCE [LARGE SCALE GENOMIC DNA]</scope>
</reference>
<reference evidence="3" key="1">
    <citation type="journal article" date="1997" name="Nucleic Acids Res.">
        <title>tRNAscan-SE: a program for improved detection of transfer RNA genes in genomic sequence.</title>
        <authorList>
            <person name="Lowe T.M."/>
            <person name="Eddy S.R."/>
        </authorList>
    </citation>
    <scope>NUCLEOTIDE SEQUENCE [LARGE SCALE GENOMIC DNA]</scope>
</reference>
<evidence type="ECO:0000313" key="4">
    <source>
        <dbReference type="RefSeq" id="XP_017874952.1"/>
    </source>
</evidence>
<evidence type="ECO:0000259" key="2">
    <source>
        <dbReference type="Pfam" id="PF16032"/>
    </source>
</evidence>
<protein>
    <submittedName>
        <fullName evidence="4">Uncharacterized protein LOC108621880</fullName>
    </submittedName>
</protein>
<feature type="domain" description="DUF4788" evidence="2">
    <location>
        <begin position="11"/>
        <end position="237"/>
    </location>
</feature>
<reference evidence="4" key="3">
    <citation type="submission" date="2025-08" db="UniProtKB">
        <authorList>
            <consortium name="RefSeq"/>
        </authorList>
    </citation>
    <scope>IDENTIFICATION</scope>
    <source>
        <tissue evidence="4">Whole organism</tissue>
    </source>
</reference>
<dbReference type="GeneID" id="108621880"/>
<proteinExistence type="predicted"/>
<dbReference type="InterPro" id="IPR031992">
    <property type="entry name" value="DUF4788"/>
</dbReference>
<dbReference type="RefSeq" id="XP_017874952.1">
    <property type="nucleotide sequence ID" value="XM_018019463.1"/>
</dbReference>
<feature type="domain" description="DUF4776" evidence="1">
    <location>
        <begin position="316"/>
        <end position="474"/>
    </location>
</feature>
<dbReference type="PANTHER" id="PTHR39079">
    <property type="entry name" value="FI08034P-RELATED"/>
    <property type="match status" value="1"/>
</dbReference>
<dbReference type="Pfam" id="PF16032">
    <property type="entry name" value="DUF4788"/>
    <property type="match status" value="1"/>
</dbReference>
<evidence type="ECO:0000259" key="1">
    <source>
        <dbReference type="Pfam" id="PF16003"/>
    </source>
</evidence>
<dbReference type="Pfam" id="PF16003">
    <property type="entry name" value="DUF4776"/>
    <property type="match status" value="1"/>
</dbReference>
<keyword evidence="3" id="KW-1185">Reference proteome</keyword>
<sequence>MDTLNFVVDLIVTNLESPDIEDFSTVQIAAKFGGTKMKLPADCINVTDFKTGAGVDIAVPSAKLRKNLEDNGITMAVSYRSKVIGTGQLNMPQETIDMIEAGMSDLMYIDTCTIEREGVYVGKAEVLCRIIIKCDEVEMEEQKVPCVRNVEKAINKQDILFVLSDPQECPDVCEPCQEVLEPDEGDERLNLDLGRYRGSATKAQRVTAATTTSKPIGSNACCQLKQMTKECEKMIDSLTCRFGRPKTVTSFCWGPDGKDLGGTSSPINQYHQDSTIPSDLRGPCFSYIPAREGYSPDFCDPTLIPAEISDINKPFIKPPRFCPICLTNMSWLPRLADCPRCGAKAMPVIEERHREKKLTSEQIIKEILGEPKTDSEICEDPCQKAERERERNDEGECNKQCECKGGQFCVHCRIRQLCAGIFKAAKNEVECPNATPGASEDFCVKVIDPQECTTHLTHVFSELRDLYRMKDMQRRAYCGHKPAKKRTVKKNY</sequence>
<dbReference type="InterPro" id="IPR031949">
    <property type="entry name" value="DUF4776"/>
</dbReference>